<sequence>MSRQSTLNLNLIVVMAVALGAPALLGCDEPTNNPEEIHDELGDGKLDGSGPGGIGGITDRMTKADPKVVEAEALLAKGKAAQALERIDAAIADNPSNARYYFVRGNALTYLNRDDEATVAYTKAIEIDADDPLPHAALGQLIAFHDGATAADKQRAVDHFQTALKLDPKLAPAHQSLGVVLIALEQHQLAVEALENANRLAPTAETAYLLAQVHGELGNLQQAVGYAKSAVEYEPEVSGVDLRLLYARLLLSNGQADDAAREFEQVATLAPDSPPLRLEVARGLLELGQPDAAMVHMQWLIETVPNEIPVLVNHGRILVAQGKPKDAVARFDEALAIESDSRAALTYKIEALVAAKRCKDARAGFGVLTKALGWTAADVKAAKPDALPRALIKAQGYLSGCK</sequence>
<keyword evidence="2 3" id="KW-0802">TPR repeat</keyword>
<evidence type="ECO:0000313" key="7">
    <source>
        <dbReference type="Proteomes" id="UP000031599"/>
    </source>
</evidence>
<evidence type="ECO:0000256" key="2">
    <source>
        <dbReference type="ARBA" id="ARBA00022803"/>
    </source>
</evidence>
<evidence type="ECO:0000256" key="3">
    <source>
        <dbReference type="PROSITE-ProRule" id="PRU00339"/>
    </source>
</evidence>
<dbReference type="Pfam" id="PF13432">
    <property type="entry name" value="TPR_16"/>
    <property type="match status" value="2"/>
</dbReference>
<dbReference type="RefSeq" id="WP_052557672.1">
    <property type="nucleotide sequence ID" value="NZ_JMCC02000129.1"/>
</dbReference>
<dbReference type="PROSITE" id="PS50005">
    <property type="entry name" value="TPR"/>
    <property type="match status" value="2"/>
</dbReference>
<dbReference type="InterPro" id="IPR050498">
    <property type="entry name" value="Ycf3"/>
</dbReference>
<feature type="repeat" description="TPR" evidence="3">
    <location>
        <begin position="204"/>
        <end position="237"/>
    </location>
</feature>
<keyword evidence="5" id="KW-1133">Transmembrane helix</keyword>
<dbReference type="PANTHER" id="PTHR44858">
    <property type="entry name" value="TETRATRICOPEPTIDE REPEAT PROTEIN 6"/>
    <property type="match status" value="1"/>
</dbReference>
<dbReference type="Proteomes" id="UP000031599">
    <property type="component" value="Unassembled WGS sequence"/>
</dbReference>
<feature type="compositionally biased region" description="Basic and acidic residues" evidence="4">
    <location>
        <begin position="35"/>
        <end position="46"/>
    </location>
</feature>
<name>A0A0C1ZN10_9BACT</name>
<dbReference type="Gene3D" id="1.25.40.10">
    <property type="entry name" value="Tetratricopeptide repeat domain"/>
    <property type="match status" value="1"/>
</dbReference>
<keyword evidence="1" id="KW-0677">Repeat</keyword>
<dbReference type="PROSITE" id="PS51257">
    <property type="entry name" value="PROKAR_LIPOPROTEIN"/>
    <property type="match status" value="1"/>
</dbReference>
<evidence type="ECO:0000256" key="1">
    <source>
        <dbReference type="ARBA" id="ARBA00022737"/>
    </source>
</evidence>
<dbReference type="InterPro" id="IPR019734">
    <property type="entry name" value="TPR_rpt"/>
</dbReference>
<keyword evidence="5" id="KW-0472">Membrane</keyword>
<dbReference type="Pfam" id="PF13181">
    <property type="entry name" value="TPR_8"/>
    <property type="match status" value="2"/>
</dbReference>
<evidence type="ECO:0000256" key="5">
    <source>
        <dbReference type="SAM" id="Phobius"/>
    </source>
</evidence>
<accession>A0A0C1ZN10</accession>
<dbReference type="EMBL" id="JMCC02000129">
    <property type="protein sequence ID" value="KIG12478.1"/>
    <property type="molecule type" value="Genomic_DNA"/>
</dbReference>
<feature type="transmembrane region" description="Helical" evidence="5">
    <location>
        <begin position="7"/>
        <end position="25"/>
    </location>
</feature>
<organism evidence="6 7">
    <name type="scientific">Enhygromyxa salina</name>
    <dbReference type="NCBI Taxonomy" id="215803"/>
    <lineage>
        <taxon>Bacteria</taxon>
        <taxon>Pseudomonadati</taxon>
        <taxon>Myxococcota</taxon>
        <taxon>Polyangia</taxon>
        <taxon>Nannocystales</taxon>
        <taxon>Nannocystaceae</taxon>
        <taxon>Enhygromyxa</taxon>
    </lineage>
</organism>
<protein>
    <submittedName>
        <fullName evidence="6">TPR repeat protein</fullName>
    </submittedName>
</protein>
<reference evidence="6 7" key="1">
    <citation type="submission" date="2014-12" db="EMBL/GenBank/DDBJ databases">
        <title>Genome assembly of Enhygromyxa salina DSM 15201.</title>
        <authorList>
            <person name="Sharma G."/>
            <person name="Subramanian S."/>
        </authorList>
    </citation>
    <scope>NUCLEOTIDE SEQUENCE [LARGE SCALE GENOMIC DNA]</scope>
    <source>
        <strain evidence="6 7">DSM 15201</strain>
    </source>
</reference>
<dbReference type="Pfam" id="PF14559">
    <property type="entry name" value="TPR_19"/>
    <property type="match status" value="1"/>
</dbReference>
<proteinExistence type="predicted"/>
<dbReference type="SMART" id="SM00028">
    <property type="entry name" value="TPR"/>
    <property type="match status" value="7"/>
</dbReference>
<gene>
    <name evidence="6" type="ORF">DB30_01337</name>
</gene>
<keyword evidence="5" id="KW-0812">Transmembrane</keyword>
<feature type="repeat" description="TPR" evidence="3">
    <location>
        <begin position="98"/>
        <end position="131"/>
    </location>
</feature>
<evidence type="ECO:0000313" key="6">
    <source>
        <dbReference type="EMBL" id="KIG12478.1"/>
    </source>
</evidence>
<evidence type="ECO:0000256" key="4">
    <source>
        <dbReference type="SAM" id="MobiDB-lite"/>
    </source>
</evidence>
<dbReference type="InterPro" id="IPR011990">
    <property type="entry name" value="TPR-like_helical_dom_sf"/>
</dbReference>
<feature type="region of interest" description="Disordered" evidence="4">
    <location>
        <begin position="30"/>
        <end position="50"/>
    </location>
</feature>
<dbReference type="SUPFAM" id="SSF48452">
    <property type="entry name" value="TPR-like"/>
    <property type="match status" value="2"/>
</dbReference>
<dbReference type="AlphaFoldDB" id="A0A0C1ZN10"/>
<comment type="caution">
    <text evidence="6">The sequence shown here is derived from an EMBL/GenBank/DDBJ whole genome shotgun (WGS) entry which is preliminary data.</text>
</comment>
<dbReference type="PANTHER" id="PTHR44858:SF1">
    <property type="entry name" value="UDP-N-ACETYLGLUCOSAMINE--PEPTIDE N-ACETYLGLUCOSAMINYLTRANSFERASE SPINDLY-RELATED"/>
    <property type="match status" value="1"/>
</dbReference>